<dbReference type="GO" id="GO:0003677">
    <property type="term" value="F:DNA binding"/>
    <property type="evidence" value="ECO:0007669"/>
    <property type="project" value="InterPro"/>
</dbReference>
<keyword evidence="4" id="KW-1185">Reference proteome</keyword>
<reference evidence="3 4" key="2">
    <citation type="submission" date="2018-11" db="EMBL/GenBank/DDBJ databases">
        <authorList>
            <consortium name="Pathogen Informatics"/>
        </authorList>
    </citation>
    <scope>NUCLEOTIDE SEQUENCE [LARGE SCALE GENOMIC DNA]</scope>
</reference>
<sequence length="314" mass="33031">MGSQIGRRVRREREGKMPPLLSRVNGQIEVLGFNIRQRRAFVNSVLRYGLPPPPSSLSMGGVSAASATASTAWHSRDLKGKPERVFRAYVALFMRHLCEPESMNQDNNATYSDGTPRDGISHQPILSRIGVMALVRKKVQEFEQINGLYSIPDSTTAPETASVAGTDATTSNTAASGEGGGCDRPEGSSTPLTQPLCVAVTSSNPSGNGGASCSDDASKASDKTEPMDISIVDESTAAVTASTAPAVRNGDTDAAAATVALAIDEGDALEPEGGLKIDESGAGGVCDPMDVDEKVRKCFFMLFTLPVHSCCYKN</sequence>
<accession>A0A0R3WT79</accession>
<dbReference type="OrthoDB" id="6280310at2759"/>
<gene>
    <name evidence="3" type="ORF">TTAC_LOCUS3954</name>
</gene>
<protein>
    <submittedName>
        <fullName evidence="5">DUF1086 domain-containing protein</fullName>
    </submittedName>
</protein>
<dbReference type="STRING" id="6205.A0A0R3WT79"/>
<dbReference type="GO" id="GO:0006338">
    <property type="term" value="P:chromatin remodeling"/>
    <property type="evidence" value="ECO:0007669"/>
    <property type="project" value="InterPro"/>
</dbReference>
<evidence type="ECO:0000256" key="1">
    <source>
        <dbReference type="SAM" id="MobiDB-lite"/>
    </source>
</evidence>
<dbReference type="SMART" id="SM01146">
    <property type="entry name" value="DUF1086"/>
    <property type="match status" value="1"/>
</dbReference>
<evidence type="ECO:0000313" key="4">
    <source>
        <dbReference type="Proteomes" id="UP000274429"/>
    </source>
</evidence>
<dbReference type="Proteomes" id="UP000274429">
    <property type="component" value="Unassembled WGS sequence"/>
</dbReference>
<feature type="domain" description="CHD subfamily II SANT-like" evidence="2">
    <location>
        <begin position="3"/>
        <end position="156"/>
    </location>
</feature>
<dbReference type="AlphaFoldDB" id="A0A0R3WT79"/>
<organism evidence="5">
    <name type="scientific">Hydatigena taeniaeformis</name>
    <name type="common">Feline tapeworm</name>
    <name type="synonym">Taenia taeniaeformis</name>
    <dbReference type="NCBI Taxonomy" id="6205"/>
    <lineage>
        <taxon>Eukaryota</taxon>
        <taxon>Metazoa</taxon>
        <taxon>Spiralia</taxon>
        <taxon>Lophotrochozoa</taxon>
        <taxon>Platyhelminthes</taxon>
        <taxon>Cestoda</taxon>
        <taxon>Eucestoda</taxon>
        <taxon>Cyclophyllidea</taxon>
        <taxon>Taeniidae</taxon>
        <taxon>Hydatigera</taxon>
    </lineage>
</organism>
<dbReference type="EMBL" id="UYWX01003354">
    <property type="protein sequence ID" value="VDM23843.1"/>
    <property type="molecule type" value="Genomic_DNA"/>
</dbReference>
<feature type="compositionally biased region" description="Basic and acidic residues" evidence="1">
    <location>
        <begin position="216"/>
        <end position="225"/>
    </location>
</feature>
<evidence type="ECO:0000313" key="3">
    <source>
        <dbReference type="EMBL" id="VDM23843.1"/>
    </source>
</evidence>
<dbReference type="WBParaSite" id="TTAC_0000396901-mRNA-1">
    <property type="protein sequence ID" value="TTAC_0000396901-mRNA-1"/>
    <property type="gene ID" value="TTAC_0000396901"/>
</dbReference>
<feature type="region of interest" description="Disordered" evidence="1">
    <location>
        <begin position="152"/>
        <end position="225"/>
    </location>
</feature>
<dbReference type="InterPro" id="IPR009462">
    <property type="entry name" value="CHD_II_SANT-like"/>
</dbReference>
<proteinExistence type="predicted"/>
<name>A0A0R3WT79_HYDTA</name>
<dbReference type="Pfam" id="PF06461">
    <property type="entry name" value="CHDII_SANT-like"/>
    <property type="match status" value="1"/>
</dbReference>
<reference evidence="5" key="1">
    <citation type="submission" date="2017-02" db="UniProtKB">
        <authorList>
            <consortium name="WormBaseParasite"/>
        </authorList>
    </citation>
    <scope>IDENTIFICATION</scope>
</reference>
<evidence type="ECO:0000313" key="5">
    <source>
        <dbReference type="WBParaSite" id="TTAC_0000396901-mRNA-1"/>
    </source>
</evidence>
<evidence type="ECO:0000259" key="2">
    <source>
        <dbReference type="SMART" id="SM01146"/>
    </source>
</evidence>